<gene>
    <name evidence="1" type="ORF">KMI2_11</name>
</gene>
<keyword evidence="2" id="KW-1185">Reference proteome</keyword>
<protein>
    <submittedName>
        <fullName evidence="1">Putative endo-N-neuraminidase</fullName>
    </submittedName>
</protein>
<name>A0A5B9NER0_9CAUD</name>
<accession>A0A5B9NER0</accession>
<reference evidence="1 2" key="1">
    <citation type="submission" date="2019-06" db="EMBL/GenBank/DDBJ databases">
        <title>Comparative genomics of Klebsiella bacteriophages in the elucidation of host range specificity.</title>
        <authorList>
            <person name="Ku H."/>
            <person name="Brown T."/>
            <person name="Kabwe M."/>
            <person name="Chan H.T."/>
            <person name="Petrovski S."/>
            <person name="Tucci J."/>
        </authorList>
    </citation>
    <scope>NUCLEOTIDE SEQUENCE [LARGE SCALE GENOMIC DNA]</scope>
</reference>
<evidence type="ECO:0000313" key="2">
    <source>
        <dbReference type="Proteomes" id="UP000324829"/>
    </source>
</evidence>
<organism evidence="1 2">
    <name type="scientific">Klebsiella phage KMI2</name>
    <dbReference type="NCBI Taxonomy" id="2601613"/>
    <lineage>
        <taxon>Viruses</taxon>
        <taxon>Duplodnaviria</taxon>
        <taxon>Heunggongvirae</taxon>
        <taxon>Uroviricota</taxon>
        <taxon>Caudoviricetes</taxon>
        <taxon>Autographivirales</taxon>
        <taxon>Autotranscriptaviridae</taxon>
        <taxon>Studiervirinae</taxon>
        <taxon>Przondovirus</taxon>
        <taxon>Przondovirus KMI2</taxon>
    </lineage>
</organism>
<evidence type="ECO:0000313" key="1">
    <source>
        <dbReference type="EMBL" id="QEG09941.1"/>
    </source>
</evidence>
<sequence length="145" mass="15098">MANGTGQTSVTMQLSTEPVSATAQFTSGSTQSGFSLGRSNNGADIEIIAIEFIKLYSVEYSVASGTGTVTVYRSTGDIVISASGNNQFPAYTVLRYIGGSLKEVYKSVTDSAVIDIAWSVSGQTLTVNITGSGGGKRFSVTQEEV</sequence>
<proteinExistence type="predicted"/>
<dbReference type="Proteomes" id="UP000324829">
    <property type="component" value="Segment"/>
</dbReference>
<dbReference type="EMBL" id="MN101216">
    <property type="protein sequence ID" value="QEG09941.1"/>
    <property type="molecule type" value="Genomic_DNA"/>
</dbReference>